<proteinExistence type="predicted"/>
<evidence type="ECO:0000259" key="2">
    <source>
        <dbReference type="Pfam" id="PF25425"/>
    </source>
</evidence>
<keyword evidence="1" id="KW-1133">Transmembrane helix</keyword>
<name>A0A919S1F9_9CLOT</name>
<protein>
    <recommendedName>
        <fullName evidence="2">YfjL-like N-terminal domain-containing protein</fullName>
    </recommendedName>
</protein>
<evidence type="ECO:0000313" key="3">
    <source>
        <dbReference type="EMBL" id="GIM30500.1"/>
    </source>
</evidence>
<dbReference type="EMBL" id="BOPZ01000040">
    <property type="protein sequence ID" value="GIM30500.1"/>
    <property type="molecule type" value="Genomic_DNA"/>
</dbReference>
<evidence type="ECO:0000313" key="4">
    <source>
        <dbReference type="Proteomes" id="UP000679179"/>
    </source>
</evidence>
<dbReference type="RefSeq" id="WP_212905169.1">
    <property type="nucleotide sequence ID" value="NZ_BOPZ01000040.1"/>
</dbReference>
<accession>A0A919S1F9</accession>
<sequence length="275" mass="32270">MGNKRCRWVLVLALILAILLNAFVIYLSERGNPIARYKVNKIIVDYVDELYGQEHFKVTEIKYNYGEYIVHLVSTSNRFKQFSAIITDGADYKIVKDEYKENPKRINNNAEAARLINEDLEDIFKNKIVQLDRLDIYIFGETEKYDDVQVLVKDIKTKTDVFAQINVIIKGKNIAERAFVQKILDVKSDSSIMEYSQNSMFLFYYYPKYVVTELDGNNILSYPYYSVGPIKNSNNWTIEELLDDSTNWKWTTRYLPSAILIISVIVVYTLYRKKY</sequence>
<gene>
    <name evidence="3" type="ORF">CPJCM30710_31660</name>
</gene>
<keyword evidence="4" id="KW-1185">Reference proteome</keyword>
<feature type="domain" description="YfjL-like N-terminal" evidence="2">
    <location>
        <begin position="10"/>
        <end position="82"/>
    </location>
</feature>
<organism evidence="3 4">
    <name type="scientific">Clostridium polyendosporum</name>
    <dbReference type="NCBI Taxonomy" id="69208"/>
    <lineage>
        <taxon>Bacteria</taxon>
        <taxon>Bacillati</taxon>
        <taxon>Bacillota</taxon>
        <taxon>Clostridia</taxon>
        <taxon>Eubacteriales</taxon>
        <taxon>Clostridiaceae</taxon>
        <taxon>Clostridium</taxon>
    </lineage>
</organism>
<reference evidence="3" key="1">
    <citation type="submission" date="2021-03" db="EMBL/GenBank/DDBJ databases">
        <title>Taxonomic study of Clostridium polyendosporum from meadow-gley soil under rice.</title>
        <authorList>
            <person name="Kobayashi H."/>
            <person name="Tanizawa Y."/>
            <person name="Yagura M."/>
        </authorList>
    </citation>
    <scope>NUCLEOTIDE SEQUENCE</scope>
    <source>
        <strain evidence="3">JCM 30710</strain>
    </source>
</reference>
<dbReference type="AlphaFoldDB" id="A0A919S1F9"/>
<keyword evidence="1" id="KW-0472">Membrane</keyword>
<keyword evidence="1" id="KW-0812">Transmembrane</keyword>
<evidence type="ECO:0000256" key="1">
    <source>
        <dbReference type="SAM" id="Phobius"/>
    </source>
</evidence>
<dbReference type="Pfam" id="PF25425">
    <property type="entry name" value="YfjL_N"/>
    <property type="match status" value="1"/>
</dbReference>
<comment type="caution">
    <text evidence="3">The sequence shown here is derived from an EMBL/GenBank/DDBJ whole genome shotgun (WGS) entry which is preliminary data.</text>
</comment>
<dbReference type="Proteomes" id="UP000679179">
    <property type="component" value="Unassembled WGS sequence"/>
</dbReference>
<dbReference type="InterPro" id="IPR057359">
    <property type="entry name" value="YfjL_N"/>
</dbReference>
<feature type="transmembrane region" description="Helical" evidence="1">
    <location>
        <begin position="254"/>
        <end position="271"/>
    </location>
</feature>